<sequence>MTAAWKIWICKLSQRTCVFYNHIDRSRVDGEECVGPLKSVITTDTKKFILQQDECAIPPQLILSNMHTLLIFCNRQGIPYFNANIKLRQIFAIATRDQNLYTCCTRASTEVCLQSDWRLKQRILLWYQDGENGYPYIGKGTDADSFVVGVISISLVMTCIEYVVSSYFILFHADATFNLSDLGYPSADDGTRIGHVSECFSSGCDKGSSFSYPNIDAVMGNATDGQVNGFEQLSPFSSATYLMGHRKGVMDNIVRIHFTDNMTTYFWLKIPYSESGEQFQNEQVLRSILLNSG</sequence>
<dbReference type="OrthoDB" id="166868at2759"/>
<accession>A0A225UHD0</accession>
<gene>
    <name evidence="1" type="ORF">PHMEG_00039174</name>
</gene>
<keyword evidence="2" id="KW-1185">Reference proteome</keyword>
<reference evidence="2" key="1">
    <citation type="submission" date="2017-03" db="EMBL/GenBank/DDBJ databases">
        <title>Phytopthora megakarya and P. palmivora, two closely related causual agents of cacao black pod achieved similar genome size and gene model numbers by different mechanisms.</title>
        <authorList>
            <person name="Ali S."/>
            <person name="Shao J."/>
            <person name="Larry D.J."/>
            <person name="Kronmiller B."/>
            <person name="Shen D."/>
            <person name="Strem M.D."/>
            <person name="Melnick R.L."/>
            <person name="Guiltinan M.J."/>
            <person name="Tyler B.M."/>
            <person name="Meinhardt L.W."/>
            <person name="Bailey B.A."/>
        </authorList>
    </citation>
    <scope>NUCLEOTIDE SEQUENCE [LARGE SCALE GENOMIC DNA]</scope>
    <source>
        <strain evidence="2">zdho120</strain>
    </source>
</reference>
<organism evidence="1 2">
    <name type="scientific">Phytophthora megakarya</name>
    <dbReference type="NCBI Taxonomy" id="4795"/>
    <lineage>
        <taxon>Eukaryota</taxon>
        <taxon>Sar</taxon>
        <taxon>Stramenopiles</taxon>
        <taxon>Oomycota</taxon>
        <taxon>Peronosporomycetes</taxon>
        <taxon>Peronosporales</taxon>
        <taxon>Peronosporaceae</taxon>
        <taxon>Phytophthora</taxon>
    </lineage>
</organism>
<protein>
    <submittedName>
        <fullName evidence="1">Uncharacterized protein</fullName>
    </submittedName>
</protein>
<evidence type="ECO:0000313" key="1">
    <source>
        <dbReference type="EMBL" id="OWY91996.1"/>
    </source>
</evidence>
<proteinExistence type="predicted"/>
<dbReference type="Proteomes" id="UP000198211">
    <property type="component" value="Unassembled WGS sequence"/>
</dbReference>
<dbReference type="AlphaFoldDB" id="A0A225UHD0"/>
<comment type="caution">
    <text evidence="1">The sequence shown here is derived from an EMBL/GenBank/DDBJ whole genome shotgun (WGS) entry which is preliminary data.</text>
</comment>
<evidence type="ECO:0000313" key="2">
    <source>
        <dbReference type="Proteomes" id="UP000198211"/>
    </source>
</evidence>
<dbReference type="EMBL" id="NBNE01019011">
    <property type="protein sequence ID" value="OWY91996.1"/>
    <property type="molecule type" value="Genomic_DNA"/>
</dbReference>
<name>A0A225UHD0_9STRA</name>